<dbReference type="InterPro" id="IPR050662">
    <property type="entry name" value="Sec-metab_biosynth-thioest"/>
</dbReference>
<dbReference type="SMART" id="SM00849">
    <property type="entry name" value="Lactamase_B"/>
    <property type="match status" value="1"/>
</dbReference>
<evidence type="ECO:0000259" key="1">
    <source>
        <dbReference type="SMART" id="SM00849"/>
    </source>
</evidence>
<dbReference type="EC" id="3.1.2.6" evidence="2"/>
<dbReference type="InterPro" id="IPR001279">
    <property type="entry name" value="Metallo-B-lactamas"/>
</dbReference>
<dbReference type="Gene3D" id="3.60.15.10">
    <property type="entry name" value="Ribonuclease Z/Hydroxyacylglutathione hydrolase-like"/>
    <property type="match status" value="1"/>
</dbReference>
<dbReference type="GO" id="GO:0004416">
    <property type="term" value="F:hydroxyacylglutathione hydrolase activity"/>
    <property type="evidence" value="ECO:0007669"/>
    <property type="project" value="UniProtKB-EC"/>
</dbReference>
<gene>
    <name evidence="2" type="primary">gloB_2</name>
    <name evidence="2" type="ORF">OERS_26610</name>
</gene>
<organism evidence="2 3">
    <name type="scientific">Oerskovia enterophila</name>
    <dbReference type="NCBI Taxonomy" id="43678"/>
    <lineage>
        <taxon>Bacteria</taxon>
        <taxon>Bacillati</taxon>
        <taxon>Actinomycetota</taxon>
        <taxon>Actinomycetes</taxon>
        <taxon>Micrococcales</taxon>
        <taxon>Cellulomonadaceae</taxon>
        <taxon>Oerskovia</taxon>
    </lineage>
</organism>
<protein>
    <submittedName>
        <fullName evidence="2">Hydroxyacylglutathione hydrolase</fullName>
        <ecNumber evidence="2">3.1.2.6</ecNumber>
    </submittedName>
</protein>
<evidence type="ECO:0000313" key="2">
    <source>
        <dbReference type="EMBL" id="OCI30681.1"/>
    </source>
</evidence>
<dbReference type="PANTHER" id="PTHR23131:SF0">
    <property type="entry name" value="ENDORIBONUCLEASE LACTB2"/>
    <property type="match status" value="1"/>
</dbReference>
<proteinExistence type="predicted"/>
<accession>A0ABX2Y3L9</accession>
<dbReference type="EMBL" id="MAQA01000031">
    <property type="protein sequence ID" value="OCI30681.1"/>
    <property type="molecule type" value="Genomic_DNA"/>
</dbReference>
<feature type="domain" description="Metallo-beta-lactamase" evidence="1">
    <location>
        <begin position="24"/>
        <end position="197"/>
    </location>
</feature>
<dbReference type="PANTHER" id="PTHR23131">
    <property type="entry name" value="ENDORIBONUCLEASE LACTB2"/>
    <property type="match status" value="1"/>
</dbReference>
<dbReference type="Pfam" id="PF00753">
    <property type="entry name" value="Lactamase_B"/>
    <property type="match status" value="1"/>
</dbReference>
<dbReference type="Proteomes" id="UP000093412">
    <property type="component" value="Unassembled WGS sequence"/>
</dbReference>
<reference evidence="2 3" key="1">
    <citation type="submission" date="2016-06" db="EMBL/GenBank/DDBJ databases">
        <title>Genome sequence of Oerskovia enterophila DSM 43852.</title>
        <authorList>
            <person name="Poehlein A."/>
            <person name="Jag V."/>
            <person name="Bengelsdorf F.R."/>
            <person name="Daniel R."/>
            <person name="Duerre P."/>
        </authorList>
    </citation>
    <scope>NUCLEOTIDE SEQUENCE [LARGE SCALE GENOMIC DNA]</scope>
    <source>
        <strain evidence="2 3">DSM 43852</strain>
    </source>
</reference>
<dbReference type="Gene3D" id="1.10.10.10">
    <property type="entry name" value="Winged helix-like DNA-binding domain superfamily/Winged helix DNA-binding domain"/>
    <property type="match status" value="1"/>
</dbReference>
<evidence type="ECO:0000313" key="3">
    <source>
        <dbReference type="Proteomes" id="UP000093412"/>
    </source>
</evidence>
<comment type="caution">
    <text evidence="2">The sequence shown here is derived from an EMBL/GenBank/DDBJ whole genome shotgun (WGS) entry which is preliminary data.</text>
</comment>
<dbReference type="CDD" id="cd16278">
    <property type="entry name" value="metallo-hydrolase-like_MBL-fold"/>
    <property type="match status" value="1"/>
</dbReference>
<sequence length="275" mass="28153">MPVRVTDHASVLLAPNPGPMTLDGTRSYVLAAPGARTRVVVDPGPDDVAHLSALADGPRVELVLVTHRHADHTAGAARFAELTGAPVRAADPVHCHPAGGGPLGGSAHGGTAEPLHGGEVLRAAGLRIEVVATPGHTADSLSFRLPDDGPRGSVLTGDTILGRGTTVISAPDGSLSDYLTSLDALEAFGAATVLPAHGPHLDDLSAVVRAYREHRLGRLAEVRAALAAARLAGDPVTDRLVEQVTAVVYGAVAPGVLPAARQSVRAQLRYLAERA</sequence>
<dbReference type="RefSeq" id="WP_056764798.1">
    <property type="nucleotide sequence ID" value="NZ_MAQA01000031.1"/>
</dbReference>
<dbReference type="SUPFAM" id="SSF56281">
    <property type="entry name" value="Metallo-hydrolase/oxidoreductase"/>
    <property type="match status" value="1"/>
</dbReference>
<name>A0ABX2Y3L9_9CELL</name>
<dbReference type="InterPro" id="IPR036866">
    <property type="entry name" value="RibonucZ/Hydroxyglut_hydro"/>
</dbReference>
<keyword evidence="2" id="KW-0378">Hydrolase</keyword>
<keyword evidence="3" id="KW-1185">Reference proteome</keyword>
<dbReference type="InterPro" id="IPR036388">
    <property type="entry name" value="WH-like_DNA-bd_sf"/>
</dbReference>